<organism evidence="1 2">
    <name type="scientific">Allacma fusca</name>
    <dbReference type="NCBI Taxonomy" id="39272"/>
    <lineage>
        <taxon>Eukaryota</taxon>
        <taxon>Metazoa</taxon>
        <taxon>Ecdysozoa</taxon>
        <taxon>Arthropoda</taxon>
        <taxon>Hexapoda</taxon>
        <taxon>Collembola</taxon>
        <taxon>Symphypleona</taxon>
        <taxon>Sminthuridae</taxon>
        <taxon>Allacma</taxon>
    </lineage>
</organism>
<name>A0A8J2K5C1_9HEXA</name>
<dbReference type="AlphaFoldDB" id="A0A8J2K5C1"/>
<reference evidence="1" key="1">
    <citation type="submission" date="2021-06" db="EMBL/GenBank/DDBJ databases">
        <authorList>
            <person name="Hodson N. C."/>
            <person name="Mongue J. A."/>
            <person name="Jaron S. K."/>
        </authorList>
    </citation>
    <scope>NUCLEOTIDE SEQUENCE</scope>
</reference>
<gene>
    <name evidence="1" type="ORF">AFUS01_LOCUS21684</name>
</gene>
<comment type="caution">
    <text evidence="1">The sequence shown here is derived from an EMBL/GenBank/DDBJ whole genome shotgun (WGS) entry which is preliminary data.</text>
</comment>
<evidence type="ECO:0000313" key="1">
    <source>
        <dbReference type="EMBL" id="CAG7733230.1"/>
    </source>
</evidence>
<sequence length="259" mass="29253">MQDLAIKILYLTLDLSLMTLFPPDSLSPLGNSIDTTKFAGKTSRNPEYRSELNAFSDDPALVSPYFGRSGPGVTTGVDFITNLVNANIDGAINVTNGMWQLMQHEFPTGQRQTYESCLRQNYTQSYCSSFSSSKEEYVKIERKSSVNVEKYLTSPEVSESMDMFYGMFRGQPDCIKKTVCIFGSNLNSMPAGRFVLQTWLHMLPSDWKELKRILRKSFLDQENCNLFKCGFSYRRPAPSSSSVIALPIKRKLDLDSDSD</sequence>
<evidence type="ECO:0000313" key="2">
    <source>
        <dbReference type="Proteomes" id="UP000708208"/>
    </source>
</evidence>
<dbReference type="EMBL" id="CAJVCH010245449">
    <property type="protein sequence ID" value="CAG7733230.1"/>
    <property type="molecule type" value="Genomic_DNA"/>
</dbReference>
<keyword evidence="2" id="KW-1185">Reference proteome</keyword>
<proteinExistence type="predicted"/>
<protein>
    <submittedName>
        <fullName evidence="1">Uncharacterized protein</fullName>
    </submittedName>
</protein>
<accession>A0A8J2K5C1</accession>
<dbReference type="Proteomes" id="UP000708208">
    <property type="component" value="Unassembled WGS sequence"/>
</dbReference>